<dbReference type="CDD" id="cd17535">
    <property type="entry name" value="REC_NarL-like"/>
    <property type="match status" value="1"/>
</dbReference>
<keyword evidence="3" id="KW-0238">DNA-binding</keyword>
<feature type="modified residue" description="4-aspartylphosphate" evidence="5">
    <location>
        <position position="53"/>
    </location>
</feature>
<protein>
    <recommendedName>
        <fullName evidence="1">Stage 0 sporulation protein A homolog</fullName>
    </recommendedName>
</protein>
<gene>
    <name evidence="8" type="ORF">H0486_06165</name>
</gene>
<evidence type="ECO:0000313" key="9">
    <source>
        <dbReference type="Proteomes" id="UP000574276"/>
    </source>
</evidence>
<dbReference type="InterPro" id="IPR051015">
    <property type="entry name" value="EvgA-like"/>
</dbReference>
<sequence length="206" mass="23830">MNILVVDDHPLVRRGIIEILAMEMTENEIKEADTIEGAMRILRMHPINMLIIDLHLGNENGFDLIEKARLNSTKYKYVILTSSNNYLDFKRARQMEVDGYILKDAFVEDILYAIKVIHRGERYYSPQLVNKSFCNEPKEIQTLTEREKEVLSQLSKGFTNLQISDALFISEGTAKKHVSNILGKLNLRNRTEAVLFARNLYGVNRR</sequence>
<dbReference type="InterPro" id="IPR011006">
    <property type="entry name" value="CheY-like_superfamily"/>
</dbReference>
<dbReference type="Proteomes" id="UP000574276">
    <property type="component" value="Unassembled WGS sequence"/>
</dbReference>
<dbReference type="GO" id="GO:0000160">
    <property type="term" value="P:phosphorelay signal transduction system"/>
    <property type="evidence" value="ECO:0007669"/>
    <property type="project" value="InterPro"/>
</dbReference>
<dbReference type="InterPro" id="IPR001789">
    <property type="entry name" value="Sig_transdc_resp-reg_receiver"/>
</dbReference>
<evidence type="ECO:0000256" key="1">
    <source>
        <dbReference type="ARBA" id="ARBA00018672"/>
    </source>
</evidence>
<dbReference type="InterPro" id="IPR000792">
    <property type="entry name" value="Tscrpt_reg_LuxR_C"/>
</dbReference>
<evidence type="ECO:0000313" key="8">
    <source>
        <dbReference type="EMBL" id="MBB2182459.1"/>
    </source>
</evidence>
<dbReference type="GO" id="GO:0006355">
    <property type="term" value="P:regulation of DNA-templated transcription"/>
    <property type="evidence" value="ECO:0007669"/>
    <property type="project" value="InterPro"/>
</dbReference>
<dbReference type="RefSeq" id="WP_228352179.1">
    <property type="nucleotide sequence ID" value="NZ_JACEGA010000001.1"/>
</dbReference>
<dbReference type="InterPro" id="IPR058245">
    <property type="entry name" value="NreC/VraR/RcsB-like_REC"/>
</dbReference>
<proteinExistence type="predicted"/>
<dbReference type="SUPFAM" id="SSF52172">
    <property type="entry name" value="CheY-like"/>
    <property type="match status" value="1"/>
</dbReference>
<accession>A0A839K0K6</accession>
<reference evidence="8 9" key="1">
    <citation type="submission" date="2020-07" db="EMBL/GenBank/DDBJ databases">
        <title>Characterization and genome sequencing of isolate MD1, a novel member within the family Lachnospiraceae.</title>
        <authorList>
            <person name="Rettenmaier R."/>
            <person name="Di Bello L."/>
            <person name="Zinser C."/>
            <person name="Scheitz K."/>
            <person name="Liebl W."/>
            <person name="Zverlov V."/>
        </authorList>
    </citation>
    <scope>NUCLEOTIDE SEQUENCE [LARGE SCALE GENOMIC DNA]</scope>
    <source>
        <strain evidence="8 9">MD1</strain>
    </source>
</reference>
<name>A0A839K0K6_9FIRM</name>
<dbReference type="Gene3D" id="3.40.50.2300">
    <property type="match status" value="1"/>
</dbReference>
<evidence type="ECO:0000259" key="6">
    <source>
        <dbReference type="PROSITE" id="PS50043"/>
    </source>
</evidence>
<dbReference type="PROSITE" id="PS50043">
    <property type="entry name" value="HTH_LUXR_2"/>
    <property type="match status" value="1"/>
</dbReference>
<evidence type="ECO:0000256" key="4">
    <source>
        <dbReference type="ARBA" id="ARBA00024867"/>
    </source>
</evidence>
<feature type="domain" description="Response regulatory" evidence="7">
    <location>
        <begin position="2"/>
        <end position="118"/>
    </location>
</feature>
<evidence type="ECO:0000256" key="5">
    <source>
        <dbReference type="PROSITE-ProRule" id="PRU00169"/>
    </source>
</evidence>
<keyword evidence="9" id="KW-1185">Reference proteome</keyword>
<comment type="function">
    <text evidence="4">May play the central regulatory role in sporulation. It may be an element of the effector pathway responsible for the activation of sporulation genes in response to nutritional stress. Spo0A may act in concert with spo0H (a sigma factor) to control the expression of some genes that are critical to the sporulation process.</text>
</comment>
<dbReference type="SUPFAM" id="SSF46894">
    <property type="entry name" value="C-terminal effector domain of the bipartite response regulators"/>
    <property type="match status" value="1"/>
</dbReference>
<dbReference type="SMART" id="SM00421">
    <property type="entry name" value="HTH_LUXR"/>
    <property type="match status" value="1"/>
</dbReference>
<dbReference type="Pfam" id="PF00072">
    <property type="entry name" value="Response_reg"/>
    <property type="match status" value="1"/>
</dbReference>
<keyword evidence="2 5" id="KW-0597">Phosphoprotein</keyword>
<evidence type="ECO:0000259" key="7">
    <source>
        <dbReference type="PROSITE" id="PS50110"/>
    </source>
</evidence>
<comment type="caution">
    <text evidence="8">The sequence shown here is derived from an EMBL/GenBank/DDBJ whole genome shotgun (WGS) entry which is preliminary data.</text>
</comment>
<dbReference type="PRINTS" id="PR00038">
    <property type="entry name" value="HTHLUXR"/>
</dbReference>
<dbReference type="GO" id="GO:0003677">
    <property type="term" value="F:DNA binding"/>
    <property type="evidence" value="ECO:0007669"/>
    <property type="project" value="UniProtKB-KW"/>
</dbReference>
<evidence type="ECO:0000256" key="3">
    <source>
        <dbReference type="ARBA" id="ARBA00023125"/>
    </source>
</evidence>
<dbReference type="PANTHER" id="PTHR45566:SF2">
    <property type="entry name" value="NARL SUBFAMILY"/>
    <property type="match status" value="1"/>
</dbReference>
<dbReference type="InterPro" id="IPR016032">
    <property type="entry name" value="Sig_transdc_resp-reg_C-effctor"/>
</dbReference>
<dbReference type="AlphaFoldDB" id="A0A839K0K6"/>
<dbReference type="SMART" id="SM00448">
    <property type="entry name" value="REC"/>
    <property type="match status" value="1"/>
</dbReference>
<organism evidence="8 9">
    <name type="scientific">Variimorphobacter saccharofermentans</name>
    <dbReference type="NCBI Taxonomy" id="2755051"/>
    <lineage>
        <taxon>Bacteria</taxon>
        <taxon>Bacillati</taxon>
        <taxon>Bacillota</taxon>
        <taxon>Clostridia</taxon>
        <taxon>Lachnospirales</taxon>
        <taxon>Lachnospiraceae</taxon>
        <taxon>Variimorphobacter</taxon>
    </lineage>
</organism>
<dbReference type="PROSITE" id="PS50110">
    <property type="entry name" value="RESPONSE_REGULATORY"/>
    <property type="match status" value="1"/>
</dbReference>
<dbReference type="CDD" id="cd06170">
    <property type="entry name" value="LuxR_C_like"/>
    <property type="match status" value="1"/>
</dbReference>
<feature type="domain" description="HTH luxR-type" evidence="6">
    <location>
        <begin position="136"/>
        <end position="201"/>
    </location>
</feature>
<dbReference type="EMBL" id="JACEGA010000001">
    <property type="protein sequence ID" value="MBB2182459.1"/>
    <property type="molecule type" value="Genomic_DNA"/>
</dbReference>
<dbReference type="Pfam" id="PF00196">
    <property type="entry name" value="GerE"/>
    <property type="match status" value="1"/>
</dbReference>
<dbReference type="PANTHER" id="PTHR45566">
    <property type="entry name" value="HTH-TYPE TRANSCRIPTIONAL REGULATOR YHJB-RELATED"/>
    <property type="match status" value="1"/>
</dbReference>
<evidence type="ECO:0000256" key="2">
    <source>
        <dbReference type="ARBA" id="ARBA00022553"/>
    </source>
</evidence>